<dbReference type="Proteomes" id="UP001328107">
    <property type="component" value="Unassembled WGS sequence"/>
</dbReference>
<dbReference type="EMBL" id="BTRK01000003">
    <property type="protein sequence ID" value="GMR43649.1"/>
    <property type="molecule type" value="Genomic_DNA"/>
</dbReference>
<accession>A0AAN4ZQQ6</accession>
<name>A0AAN4ZQQ6_9BILA</name>
<proteinExistence type="predicted"/>
<gene>
    <name evidence="1" type="ORF">PMAYCL1PPCAC_13844</name>
</gene>
<keyword evidence="2" id="KW-1185">Reference proteome</keyword>
<organism evidence="1 2">
    <name type="scientific">Pristionchus mayeri</name>
    <dbReference type="NCBI Taxonomy" id="1317129"/>
    <lineage>
        <taxon>Eukaryota</taxon>
        <taxon>Metazoa</taxon>
        <taxon>Ecdysozoa</taxon>
        <taxon>Nematoda</taxon>
        <taxon>Chromadorea</taxon>
        <taxon>Rhabditida</taxon>
        <taxon>Rhabditina</taxon>
        <taxon>Diplogasteromorpha</taxon>
        <taxon>Diplogasteroidea</taxon>
        <taxon>Neodiplogasteridae</taxon>
        <taxon>Pristionchus</taxon>
    </lineage>
</organism>
<dbReference type="AlphaFoldDB" id="A0AAN4ZQQ6"/>
<sequence length="64" mass="7114">MEVDEKLLQGTVVSYRSISGTIPYRQVVGDESVRLLLHVDEEVPLEIDHIGVSCGDGFLLLFLL</sequence>
<protein>
    <submittedName>
        <fullName evidence="1">Uncharacterized protein</fullName>
    </submittedName>
</protein>
<evidence type="ECO:0000313" key="1">
    <source>
        <dbReference type="EMBL" id="GMR43649.1"/>
    </source>
</evidence>
<feature type="non-terminal residue" evidence="1">
    <location>
        <position position="64"/>
    </location>
</feature>
<reference evidence="2" key="1">
    <citation type="submission" date="2022-10" db="EMBL/GenBank/DDBJ databases">
        <title>Genome assembly of Pristionchus species.</title>
        <authorList>
            <person name="Yoshida K."/>
            <person name="Sommer R.J."/>
        </authorList>
    </citation>
    <scope>NUCLEOTIDE SEQUENCE [LARGE SCALE GENOMIC DNA]</scope>
    <source>
        <strain evidence="2">RS5460</strain>
    </source>
</reference>
<evidence type="ECO:0000313" key="2">
    <source>
        <dbReference type="Proteomes" id="UP001328107"/>
    </source>
</evidence>
<comment type="caution">
    <text evidence="1">The sequence shown here is derived from an EMBL/GenBank/DDBJ whole genome shotgun (WGS) entry which is preliminary data.</text>
</comment>